<reference evidence="1" key="1">
    <citation type="submission" date="2020-08" db="EMBL/GenBank/DDBJ databases">
        <title>Multicomponent nature underlies the extraordinary mechanical properties of spider dragline silk.</title>
        <authorList>
            <person name="Kono N."/>
            <person name="Nakamura H."/>
            <person name="Mori M."/>
            <person name="Yoshida Y."/>
            <person name="Ohtoshi R."/>
            <person name="Malay A.D."/>
            <person name="Moran D.A.P."/>
            <person name="Tomita M."/>
            <person name="Numata K."/>
            <person name="Arakawa K."/>
        </authorList>
    </citation>
    <scope>NUCLEOTIDE SEQUENCE</scope>
</reference>
<sequence length="115" mass="13173">MLNLELGQRKRGSTNKHYKNSSLTFTNASVSKIKMPAVFDEEMTKHEIETGKTMDIEIMSSYCPTYRKITKMPKSIESETLAADHVRHSNFKGFTLKMEAVGAKRIFQRSIVKEL</sequence>
<protein>
    <submittedName>
        <fullName evidence="1">Uncharacterized protein</fullName>
    </submittedName>
</protein>
<gene>
    <name evidence="1" type="ORF">TNIN_234871</name>
</gene>
<dbReference type="EMBL" id="BMAV01025276">
    <property type="protein sequence ID" value="GFS40172.1"/>
    <property type="molecule type" value="Genomic_DNA"/>
</dbReference>
<proteinExistence type="predicted"/>
<evidence type="ECO:0000313" key="2">
    <source>
        <dbReference type="Proteomes" id="UP000886998"/>
    </source>
</evidence>
<comment type="caution">
    <text evidence="1">The sequence shown here is derived from an EMBL/GenBank/DDBJ whole genome shotgun (WGS) entry which is preliminary data.</text>
</comment>
<organism evidence="1 2">
    <name type="scientific">Trichonephila inaurata madagascariensis</name>
    <dbReference type="NCBI Taxonomy" id="2747483"/>
    <lineage>
        <taxon>Eukaryota</taxon>
        <taxon>Metazoa</taxon>
        <taxon>Ecdysozoa</taxon>
        <taxon>Arthropoda</taxon>
        <taxon>Chelicerata</taxon>
        <taxon>Arachnida</taxon>
        <taxon>Araneae</taxon>
        <taxon>Araneomorphae</taxon>
        <taxon>Entelegynae</taxon>
        <taxon>Araneoidea</taxon>
        <taxon>Nephilidae</taxon>
        <taxon>Trichonephila</taxon>
        <taxon>Trichonephila inaurata</taxon>
    </lineage>
</organism>
<evidence type="ECO:0000313" key="1">
    <source>
        <dbReference type="EMBL" id="GFS40172.1"/>
    </source>
</evidence>
<dbReference type="AlphaFoldDB" id="A0A8X6JKY4"/>
<name>A0A8X6JKY4_9ARAC</name>
<dbReference type="Proteomes" id="UP000886998">
    <property type="component" value="Unassembled WGS sequence"/>
</dbReference>
<keyword evidence="2" id="KW-1185">Reference proteome</keyword>
<accession>A0A8X6JKY4</accession>